<keyword evidence="2" id="KW-1185">Reference proteome</keyword>
<evidence type="ECO:0000313" key="1">
    <source>
        <dbReference type="EMBL" id="KAF9508865.1"/>
    </source>
</evidence>
<organism evidence="1 2">
    <name type="scientific">Hydnum rufescens UP504</name>
    <dbReference type="NCBI Taxonomy" id="1448309"/>
    <lineage>
        <taxon>Eukaryota</taxon>
        <taxon>Fungi</taxon>
        <taxon>Dikarya</taxon>
        <taxon>Basidiomycota</taxon>
        <taxon>Agaricomycotina</taxon>
        <taxon>Agaricomycetes</taxon>
        <taxon>Cantharellales</taxon>
        <taxon>Hydnaceae</taxon>
        <taxon>Hydnum</taxon>
    </lineage>
</organism>
<accession>A0A9P6AN22</accession>
<gene>
    <name evidence="1" type="ORF">BS47DRAFT_1264735</name>
</gene>
<sequence length="77" mass="8820">CKDSYLAAKDYQICISKEYTDKGLIIVCQHDCVIYFVSMGPHGEKHFFMLALINKLLGELPETFTIGFLYDVICPMH</sequence>
<comment type="caution">
    <text evidence="1">The sequence shown here is derived from an EMBL/GenBank/DDBJ whole genome shotgun (WGS) entry which is preliminary data.</text>
</comment>
<proteinExistence type="predicted"/>
<feature type="non-terminal residue" evidence="1">
    <location>
        <position position="1"/>
    </location>
</feature>
<dbReference type="EMBL" id="MU129048">
    <property type="protein sequence ID" value="KAF9508865.1"/>
    <property type="molecule type" value="Genomic_DNA"/>
</dbReference>
<protein>
    <submittedName>
        <fullName evidence="1">Uncharacterized protein</fullName>
    </submittedName>
</protein>
<dbReference type="OrthoDB" id="2506007at2759"/>
<dbReference type="InterPro" id="IPR040521">
    <property type="entry name" value="KDZ"/>
</dbReference>
<reference evidence="1" key="1">
    <citation type="journal article" date="2020" name="Nat. Commun.">
        <title>Large-scale genome sequencing of mycorrhizal fungi provides insights into the early evolution of symbiotic traits.</title>
        <authorList>
            <person name="Miyauchi S."/>
            <person name="Kiss E."/>
            <person name="Kuo A."/>
            <person name="Drula E."/>
            <person name="Kohler A."/>
            <person name="Sanchez-Garcia M."/>
            <person name="Morin E."/>
            <person name="Andreopoulos B."/>
            <person name="Barry K.W."/>
            <person name="Bonito G."/>
            <person name="Buee M."/>
            <person name="Carver A."/>
            <person name="Chen C."/>
            <person name="Cichocki N."/>
            <person name="Clum A."/>
            <person name="Culley D."/>
            <person name="Crous P.W."/>
            <person name="Fauchery L."/>
            <person name="Girlanda M."/>
            <person name="Hayes R.D."/>
            <person name="Keri Z."/>
            <person name="LaButti K."/>
            <person name="Lipzen A."/>
            <person name="Lombard V."/>
            <person name="Magnuson J."/>
            <person name="Maillard F."/>
            <person name="Murat C."/>
            <person name="Nolan M."/>
            <person name="Ohm R.A."/>
            <person name="Pangilinan J."/>
            <person name="Pereira M.F."/>
            <person name="Perotto S."/>
            <person name="Peter M."/>
            <person name="Pfister S."/>
            <person name="Riley R."/>
            <person name="Sitrit Y."/>
            <person name="Stielow J.B."/>
            <person name="Szollosi G."/>
            <person name="Zifcakova L."/>
            <person name="Stursova M."/>
            <person name="Spatafora J.W."/>
            <person name="Tedersoo L."/>
            <person name="Vaario L.M."/>
            <person name="Yamada A."/>
            <person name="Yan M."/>
            <person name="Wang P."/>
            <person name="Xu J."/>
            <person name="Bruns T."/>
            <person name="Baldrian P."/>
            <person name="Vilgalys R."/>
            <person name="Dunand C."/>
            <person name="Henrissat B."/>
            <person name="Grigoriev I.V."/>
            <person name="Hibbett D."/>
            <person name="Nagy L.G."/>
            <person name="Martin F.M."/>
        </authorList>
    </citation>
    <scope>NUCLEOTIDE SEQUENCE</scope>
    <source>
        <strain evidence="1">UP504</strain>
    </source>
</reference>
<dbReference type="Proteomes" id="UP000886523">
    <property type="component" value="Unassembled WGS sequence"/>
</dbReference>
<feature type="non-terminal residue" evidence="1">
    <location>
        <position position="77"/>
    </location>
</feature>
<dbReference type="AlphaFoldDB" id="A0A9P6AN22"/>
<dbReference type="Pfam" id="PF18758">
    <property type="entry name" value="KDZ"/>
    <property type="match status" value="1"/>
</dbReference>
<evidence type="ECO:0000313" key="2">
    <source>
        <dbReference type="Proteomes" id="UP000886523"/>
    </source>
</evidence>
<name>A0A9P6AN22_9AGAM</name>